<feature type="compositionally biased region" description="Acidic residues" evidence="4">
    <location>
        <begin position="157"/>
        <end position="183"/>
    </location>
</feature>
<feature type="region of interest" description="Disordered" evidence="4">
    <location>
        <begin position="253"/>
        <end position="273"/>
    </location>
</feature>
<dbReference type="PANTHER" id="PTHR16088">
    <property type="entry name" value="YY1 ASSOCIATED PROTEIN-RELATED"/>
    <property type="match status" value="1"/>
</dbReference>
<dbReference type="InterPro" id="IPR052435">
    <property type="entry name" value="YY1-Transcr_Regul"/>
</dbReference>
<reference evidence="5" key="2">
    <citation type="submission" date="2022-06" db="UniProtKB">
        <authorList>
            <consortium name="EnsemblMetazoa"/>
        </authorList>
    </citation>
    <scope>IDENTIFICATION</scope>
    <source>
        <strain evidence="5">DF5081</strain>
    </source>
</reference>
<keyword evidence="6" id="KW-1185">Reference proteome</keyword>
<feature type="compositionally biased region" description="Polar residues" evidence="4">
    <location>
        <begin position="19"/>
        <end position="31"/>
    </location>
</feature>
<evidence type="ECO:0000256" key="3">
    <source>
        <dbReference type="ARBA" id="ARBA00023242"/>
    </source>
</evidence>
<dbReference type="GO" id="GO:0003712">
    <property type="term" value="F:transcription coregulator activity"/>
    <property type="evidence" value="ECO:0007669"/>
    <property type="project" value="TreeGrafter"/>
</dbReference>
<feature type="compositionally biased region" description="Acidic residues" evidence="4">
    <location>
        <begin position="263"/>
        <end position="273"/>
    </location>
</feature>
<dbReference type="AlphaFoldDB" id="A0A8R1EKD4"/>
<dbReference type="Proteomes" id="UP000005237">
    <property type="component" value="Unassembled WGS sequence"/>
</dbReference>
<evidence type="ECO:0000256" key="2">
    <source>
        <dbReference type="ARBA" id="ARBA00023163"/>
    </source>
</evidence>
<evidence type="ECO:0000256" key="1">
    <source>
        <dbReference type="ARBA" id="ARBA00023015"/>
    </source>
</evidence>
<keyword evidence="1" id="KW-0805">Transcription regulation</keyword>
<sequence>MDSTGTGKEVEDETRDDQQPSTSTGLSSNATTKDDEMSRLLQATDEILENKAKSMNLSSLNVRSILHHLIKYPSAIDVLLGIQEDENLPSVRNTRSRKKPDDSGPSSAVQTPKKFALRIEDKGPKNFLDLEYEEDDEFDADYVEEDGGKDAKGGAGTEEDEDDYDDDDIDDEEEENEEEESFGEEIPAATGTADKSFPTHDTSLNTLLFEEEQPENFHITLNDTVRPDSTAPVATLDTVVDDEDYAYFVKSLKFPADDSGQQPDDDDDDEEDDEDYNVIVDILNVEDWDETRQDKTTMIPRHEVKALMMDTLLAEREIPINVIPEDVMIIGEDHRQKTQKARDAEVCERLNTSATSSSTESCSLIRPGMSIVSFRAEEFQLLQEQLQQHVQLLTQFVVTCHHDPELSHVRNSAQIMMNSLDDERHSKMYPTIFNIPNLDSAIESCHDINAFPEVDLELLPWSKDTEGFSGTAIRPEAAAVLSRSRAICFPDLLPPVQPVFIEKPIPFLHEENLMLALALLQFAHLPRRAEKGCLDRYTAIAQHCLPARSAYKIRSHLKTMRRVGTNPSPIHLIIQ</sequence>
<evidence type="ECO:0000313" key="6">
    <source>
        <dbReference type="Proteomes" id="UP000005237"/>
    </source>
</evidence>
<dbReference type="GO" id="GO:0006355">
    <property type="term" value="P:regulation of DNA-templated transcription"/>
    <property type="evidence" value="ECO:0007669"/>
    <property type="project" value="TreeGrafter"/>
</dbReference>
<feature type="region of interest" description="Disordered" evidence="4">
    <location>
        <begin position="1"/>
        <end position="38"/>
    </location>
</feature>
<protein>
    <submittedName>
        <fullName evidence="5">Uncharacterized protein</fullName>
    </submittedName>
</protein>
<evidence type="ECO:0000256" key="4">
    <source>
        <dbReference type="SAM" id="MobiDB-lite"/>
    </source>
</evidence>
<keyword evidence="2" id="KW-0804">Transcription</keyword>
<evidence type="ECO:0000313" key="5">
    <source>
        <dbReference type="EnsemblMetazoa" id="CJA38285.1"/>
    </source>
</evidence>
<dbReference type="PANTHER" id="PTHR16088:SF3">
    <property type="entry name" value="GON-4-LIKE PROTEIN"/>
    <property type="match status" value="1"/>
</dbReference>
<reference evidence="6" key="1">
    <citation type="submission" date="2010-08" db="EMBL/GenBank/DDBJ databases">
        <authorList>
            <consortium name="Caenorhabditis japonica Sequencing Consortium"/>
            <person name="Wilson R.K."/>
        </authorList>
    </citation>
    <scope>NUCLEOTIDE SEQUENCE [LARGE SCALE GENOMIC DNA]</scope>
    <source>
        <strain evidence="6">DF5081</strain>
    </source>
</reference>
<dbReference type="EnsemblMetazoa" id="CJA38285.1">
    <property type="protein sequence ID" value="CJA38285.1"/>
    <property type="gene ID" value="WBGene00214132"/>
</dbReference>
<organism evidence="5 6">
    <name type="scientific">Caenorhabditis japonica</name>
    <dbReference type="NCBI Taxonomy" id="281687"/>
    <lineage>
        <taxon>Eukaryota</taxon>
        <taxon>Metazoa</taxon>
        <taxon>Ecdysozoa</taxon>
        <taxon>Nematoda</taxon>
        <taxon>Chromadorea</taxon>
        <taxon>Rhabditida</taxon>
        <taxon>Rhabditina</taxon>
        <taxon>Rhabditomorpha</taxon>
        <taxon>Rhabditoidea</taxon>
        <taxon>Rhabditidae</taxon>
        <taxon>Peloderinae</taxon>
        <taxon>Caenorhabditis</taxon>
    </lineage>
</organism>
<dbReference type="GO" id="GO:0043073">
    <property type="term" value="C:germ cell nucleus"/>
    <property type="evidence" value="ECO:0007669"/>
    <property type="project" value="EnsemblMetazoa"/>
</dbReference>
<keyword evidence="3" id="KW-0539">Nucleus</keyword>
<feature type="region of interest" description="Disordered" evidence="4">
    <location>
        <begin position="90"/>
        <end position="120"/>
    </location>
</feature>
<feature type="region of interest" description="Disordered" evidence="4">
    <location>
        <begin position="144"/>
        <end position="200"/>
    </location>
</feature>
<accession>A0A8R1EKD4</accession>
<name>A0A8R1EKD4_CAEJA</name>
<proteinExistence type="predicted"/>
<dbReference type="GO" id="GO:0051781">
    <property type="term" value="P:positive regulation of cell division"/>
    <property type="evidence" value="ECO:0007669"/>
    <property type="project" value="EnsemblMetazoa"/>
</dbReference>
<dbReference type="GO" id="GO:0008406">
    <property type="term" value="P:gonad development"/>
    <property type="evidence" value="ECO:0007669"/>
    <property type="project" value="EnsemblMetazoa"/>
</dbReference>